<feature type="compositionally biased region" description="Low complexity" evidence="1">
    <location>
        <begin position="247"/>
        <end position="256"/>
    </location>
</feature>
<evidence type="ECO:0000313" key="3">
    <source>
        <dbReference type="Proteomes" id="UP000623467"/>
    </source>
</evidence>
<accession>A0A8H7CUX4</accession>
<feature type="region of interest" description="Disordered" evidence="1">
    <location>
        <begin position="55"/>
        <end position="140"/>
    </location>
</feature>
<sequence length="281" mass="30036">MALRSFTVYCDTPVDAAVDTKPSQASKATVLGSIMPNPNVPAASTTSLASTAEKENLHPITGERCGAVSDSSANKKRKTNVLATKTVAVKKQKESKEDKAEGKKARSASSSAGKAKKDGKSTRKTAKKPSRRVSPLPKLDEEDVAVRDRLMQADIASRCYELTVSPLADVTQAYDAGFDVNSLLAGFTSEDSVKFQKATSTEPELRDYFSPSHSSGSSARVTPPLGASAQETKVFNTPERRHIYSAFTFTTPSPSSERFRQASRASSPTVPRLELPSATSA</sequence>
<proteinExistence type="predicted"/>
<feature type="compositionally biased region" description="Polar residues" evidence="1">
    <location>
        <begin position="211"/>
        <end position="220"/>
    </location>
</feature>
<dbReference type="EMBL" id="JACAZH010000013">
    <property type="protein sequence ID" value="KAF7351205.1"/>
    <property type="molecule type" value="Genomic_DNA"/>
</dbReference>
<feature type="region of interest" description="Disordered" evidence="1">
    <location>
        <begin position="198"/>
        <end position="281"/>
    </location>
</feature>
<evidence type="ECO:0000313" key="2">
    <source>
        <dbReference type="EMBL" id="KAF7351205.1"/>
    </source>
</evidence>
<protein>
    <submittedName>
        <fullName evidence="2">Uncharacterized protein</fullName>
    </submittedName>
</protein>
<keyword evidence="3" id="KW-1185">Reference proteome</keyword>
<dbReference type="OrthoDB" id="3265369at2759"/>
<name>A0A8H7CUX4_9AGAR</name>
<dbReference type="AlphaFoldDB" id="A0A8H7CUX4"/>
<feature type="compositionally biased region" description="Basic and acidic residues" evidence="1">
    <location>
        <begin position="91"/>
        <end position="104"/>
    </location>
</feature>
<organism evidence="2 3">
    <name type="scientific">Mycena sanguinolenta</name>
    <dbReference type="NCBI Taxonomy" id="230812"/>
    <lineage>
        <taxon>Eukaryota</taxon>
        <taxon>Fungi</taxon>
        <taxon>Dikarya</taxon>
        <taxon>Basidiomycota</taxon>
        <taxon>Agaricomycotina</taxon>
        <taxon>Agaricomycetes</taxon>
        <taxon>Agaricomycetidae</taxon>
        <taxon>Agaricales</taxon>
        <taxon>Marasmiineae</taxon>
        <taxon>Mycenaceae</taxon>
        <taxon>Mycena</taxon>
    </lineage>
</organism>
<gene>
    <name evidence="2" type="ORF">MSAN_01551600</name>
</gene>
<dbReference type="Proteomes" id="UP000623467">
    <property type="component" value="Unassembled WGS sequence"/>
</dbReference>
<feature type="compositionally biased region" description="Basic residues" evidence="1">
    <location>
        <begin position="122"/>
        <end position="131"/>
    </location>
</feature>
<comment type="caution">
    <text evidence="2">The sequence shown here is derived from an EMBL/GenBank/DDBJ whole genome shotgun (WGS) entry which is preliminary data.</text>
</comment>
<reference evidence="2" key="1">
    <citation type="submission" date="2020-05" db="EMBL/GenBank/DDBJ databases">
        <title>Mycena genomes resolve the evolution of fungal bioluminescence.</title>
        <authorList>
            <person name="Tsai I.J."/>
        </authorList>
    </citation>
    <scope>NUCLEOTIDE SEQUENCE</scope>
    <source>
        <strain evidence="2">160909Yilan</strain>
    </source>
</reference>
<evidence type="ECO:0000256" key="1">
    <source>
        <dbReference type="SAM" id="MobiDB-lite"/>
    </source>
</evidence>